<comment type="caution">
    <text evidence="5">The sequence shown here is derived from an EMBL/GenBank/DDBJ whole genome shotgun (WGS) entry which is preliminary data.</text>
</comment>
<protein>
    <submittedName>
        <fullName evidence="5">Nucleotide sugar dehydrogenase</fullName>
    </submittedName>
</protein>
<accession>A0ABR7GMR9</accession>
<dbReference type="SUPFAM" id="SSF48179">
    <property type="entry name" value="6-phosphogluconate dehydrogenase C-terminal domain-like"/>
    <property type="match status" value="1"/>
</dbReference>
<dbReference type="Pfam" id="PF03720">
    <property type="entry name" value="UDPG_MGDP_dh_C"/>
    <property type="match status" value="1"/>
</dbReference>
<keyword evidence="1" id="KW-0560">Oxidoreductase</keyword>
<dbReference type="Proteomes" id="UP000641741">
    <property type="component" value="Unassembled WGS sequence"/>
</dbReference>
<keyword evidence="6" id="KW-1185">Reference proteome</keyword>
<evidence type="ECO:0000256" key="3">
    <source>
        <dbReference type="PIRNR" id="PIRNR000124"/>
    </source>
</evidence>
<dbReference type="SUPFAM" id="SSF51735">
    <property type="entry name" value="NAD(P)-binding Rossmann-fold domains"/>
    <property type="match status" value="1"/>
</dbReference>
<evidence type="ECO:0000256" key="2">
    <source>
        <dbReference type="ARBA" id="ARBA00023027"/>
    </source>
</evidence>
<dbReference type="EMBL" id="JACOPK010000005">
    <property type="protein sequence ID" value="MBC5695620.1"/>
    <property type="molecule type" value="Genomic_DNA"/>
</dbReference>
<evidence type="ECO:0000259" key="4">
    <source>
        <dbReference type="SMART" id="SM00984"/>
    </source>
</evidence>
<dbReference type="InterPro" id="IPR014027">
    <property type="entry name" value="UDP-Glc/GDP-Man_DH_C"/>
</dbReference>
<dbReference type="NCBIfam" id="TIGR03026">
    <property type="entry name" value="NDP-sugDHase"/>
    <property type="match status" value="1"/>
</dbReference>
<dbReference type="SUPFAM" id="SSF52413">
    <property type="entry name" value="UDP-glucose/GDP-mannose dehydrogenase C-terminal domain"/>
    <property type="match status" value="1"/>
</dbReference>
<keyword evidence="2" id="KW-0520">NAD</keyword>
<sequence length="400" mass="43977">MKITVMGLGYIGLPTAITLAEAGFEVCGFDVNKKTIETLQGGHIHIVEPGLQEAFEKAVAHGHLHFSDTLGKSDVFYISVPTPFYKDETGSHRADLKFVESAGRMAGKVLEAPNLVILESTVPPHTSEMLARVLSEESGIPMEKIHVAHCPERVIPGNMMYELKNNDRIVGARTPEAAEMAASIYEKVLDKGVVHKTDDLTAEMCKLTENTFRDVNIAYANELSVICDKMGIDVFELIKLANCHPRVNILTPGVGVGGHCIAVDPWFIYEQFPAEAKVILAARERNENKPVFVAGKVVSEMKKVTDTVGVLGLSYKPDVDDLRESPSIELCHVLQEKGVNVIACEPFAKDAEVQGIPNVSFEEILKKADYLVITLGHTLFKDNKKLIAEKPYYDCVGLME</sequence>
<dbReference type="InterPro" id="IPR036220">
    <property type="entry name" value="UDP-Glc/GDP-Man_DH_C_sf"/>
</dbReference>
<dbReference type="PIRSF" id="PIRSF500136">
    <property type="entry name" value="UDP_ManNAc_DH"/>
    <property type="match status" value="1"/>
</dbReference>
<dbReference type="PANTHER" id="PTHR43491">
    <property type="entry name" value="UDP-N-ACETYL-D-MANNOSAMINE DEHYDROGENASE"/>
    <property type="match status" value="1"/>
</dbReference>
<comment type="similarity">
    <text evidence="3">Belongs to the UDP-glucose/GDP-mannose dehydrogenase family.</text>
</comment>
<feature type="domain" description="UDP-glucose/GDP-mannose dehydrogenase C-terminal" evidence="4">
    <location>
        <begin position="309"/>
        <end position="395"/>
    </location>
</feature>
<evidence type="ECO:0000256" key="1">
    <source>
        <dbReference type="ARBA" id="ARBA00023002"/>
    </source>
</evidence>
<dbReference type="PIRSF" id="PIRSF000124">
    <property type="entry name" value="UDPglc_GDPman_dh"/>
    <property type="match status" value="1"/>
</dbReference>
<dbReference type="InterPro" id="IPR036291">
    <property type="entry name" value="NAD(P)-bd_dom_sf"/>
</dbReference>
<reference evidence="5 6" key="1">
    <citation type="submission" date="2020-08" db="EMBL/GenBank/DDBJ databases">
        <title>Genome public.</title>
        <authorList>
            <person name="Liu C."/>
            <person name="Sun Q."/>
        </authorList>
    </citation>
    <scope>NUCLEOTIDE SEQUENCE [LARGE SCALE GENOMIC DNA]</scope>
    <source>
        <strain evidence="5 6">M2</strain>
    </source>
</reference>
<organism evidence="5 6">
    <name type="scientific">Agathobaculum hominis</name>
    <dbReference type="NCBI Taxonomy" id="2763014"/>
    <lineage>
        <taxon>Bacteria</taxon>
        <taxon>Bacillati</taxon>
        <taxon>Bacillota</taxon>
        <taxon>Clostridia</taxon>
        <taxon>Eubacteriales</taxon>
        <taxon>Butyricicoccaceae</taxon>
        <taxon>Agathobaculum</taxon>
    </lineage>
</organism>
<evidence type="ECO:0000313" key="6">
    <source>
        <dbReference type="Proteomes" id="UP000641741"/>
    </source>
</evidence>
<name>A0ABR7GMR9_9FIRM</name>
<gene>
    <name evidence="5" type="ORF">H8S02_06645</name>
</gene>
<dbReference type="InterPro" id="IPR028359">
    <property type="entry name" value="UDP_ManNAc/GlcNAc_DH"/>
</dbReference>
<dbReference type="Gene3D" id="3.40.50.720">
    <property type="entry name" value="NAD(P)-binding Rossmann-like Domain"/>
    <property type="match status" value="2"/>
</dbReference>
<dbReference type="InterPro" id="IPR008927">
    <property type="entry name" value="6-PGluconate_DH-like_C_sf"/>
</dbReference>
<dbReference type="SMART" id="SM00984">
    <property type="entry name" value="UDPG_MGDP_dh_C"/>
    <property type="match status" value="1"/>
</dbReference>
<dbReference type="RefSeq" id="WP_186969850.1">
    <property type="nucleotide sequence ID" value="NZ_JACOPK010000005.1"/>
</dbReference>
<proteinExistence type="inferred from homology"/>
<dbReference type="InterPro" id="IPR014026">
    <property type="entry name" value="UDP-Glc/GDP-Man_DH_dimer"/>
</dbReference>
<evidence type="ECO:0000313" key="5">
    <source>
        <dbReference type="EMBL" id="MBC5695620.1"/>
    </source>
</evidence>
<dbReference type="PANTHER" id="PTHR43491:SF1">
    <property type="entry name" value="UDP-N-ACETYL-D-MANNOSAMINE DEHYDROGENASE"/>
    <property type="match status" value="1"/>
</dbReference>
<dbReference type="InterPro" id="IPR001732">
    <property type="entry name" value="UDP-Glc/GDP-Man_DH_N"/>
</dbReference>
<dbReference type="Pfam" id="PF03721">
    <property type="entry name" value="UDPG_MGDP_dh_N"/>
    <property type="match status" value="1"/>
</dbReference>
<dbReference type="InterPro" id="IPR017476">
    <property type="entry name" value="UDP-Glc/GDP-Man"/>
</dbReference>
<dbReference type="Pfam" id="PF00984">
    <property type="entry name" value="UDPG_MGDP_dh"/>
    <property type="match status" value="1"/>
</dbReference>